<feature type="region of interest" description="Disordered" evidence="3">
    <location>
        <begin position="275"/>
        <end position="294"/>
    </location>
</feature>
<dbReference type="PANTHER" id="PTHR24320:SF148">
    <property type="entry name" value="NAD(P)-BINDING ROSSMANN-FOLD SUPERFAMILY PROTEIN"/>
    <property type="match status" value="1"/>
</dbReference>
<evidence type="ECO:0000256" key="2">
    <source>
        <dbReference type="ARBA" id="ARBA00023002"/>
    </source>
</evidence>
<comment type="similarity">
    <text evidence="1">Belongs to the short-chain dehydrogenases/reductases (SDR) family.</text>
</comment>
<dbReference type="AlphaFoldDB" id="A0A7T7L3H6"/>
<dbReference type="Gene3D" id="3.40.50.720">
    <property type="entry name" value="NAD(P)-binding Rossmann-like Domain"/>
    <property type="match status" value="1"/>
</dbReference>
<dbReference type="GO" id="GO:0016491">
    <property type="term" value="F:oxidoreductase activity"/>
    <property type="evidence" value="ECO:0007669"/>
    <property type="project" value="UniProtKB-KW"/>
</dbReference>
<evidence type="ECO:0000259" key="4">
    <source>
        <dbReference type="SMART" id="SM00822"/>
    </source>
</evidence>
<proteinExistence type="inferred from homology"/>
<dbReference type="InterPro" id="IPR002347">
    <property type="entry name" value="SDR_fam"/>
</dbReference>
<evidence type="ECO:0000313" key="5">
    <source>
        <dbReference type="EMBL" id="QQM45772.1"/>
    </source>
</evidence>
<evidence type="ECO:0000313" key="6">
    <source>
        <dbReference type="Proteomes" id="UP000595636"/>
    </source>
</evidence>
<protein>
    <submittedName>
        <fullName evidence="5">SDR family NAD(P)-dependent oxidoreductase</fullName>
    </submittedName>
</protein>
<dbReference type="EMBL" id="CP066831">
    <property type="protein sequence ID" value="QQM45772.1"/>
    <property type="molecule type" value="Genomic_DNA"/>
</dbReference>
<sequence>MSVIPSPGTVLLTGAGRGLGRATALTLLRDRPDLHLLVAVRSDPDGLAARLAAETGSSRVHGVLCDLGSLDSVRQATDSIRELLDSGDLPPLRAVVANAGTQAVTATDRTADGFEVTFGTNVLGHHLLIRRLQDRLTVPGRIVLVGSGTHFGDFRHTWGLTPPPRTAPVAELALPWTTPDADTVKAGRSAYAASKLATVHLAHELDRRTPEGIGVYTFDPGLMPGTGLAREAGPLDRLAWNSLLHLTRVHPSSTNPRASGRKLAQAAVGVPVAPSGSYLDRGRPVRSSPASYDPARETELWEELERLVAAKGAYPSA</sequence>
<dbReference type="Pfam" id="PF00106">
    <property type="entry name" value="adh_short"/>
    <property type="match status" value="1"/>
</dbReference>
<gene>
    <name evidence="5" type="ORF">JEQ17_44450</name>
</gene>
<dbReference type="Proteomes" id="UP000595636">
    <property type="component" value="Chromosome"/>
</dbReference>
<evidence type="ECO:0000256" key="1">
    <source>
        <dbReference type="ARBA" id="ARBA00006484"/>
    </source>
</evidence>
<organism evidence="5 6">
    <name type="scientific">Streptomyces liliifuscus</name>
    <dbReference type="NCBI Taxonomy" id="2797636"/>
    <lineage>
        <taxon>Bacteria</taxon>
        <taxon>Bacillati</taxon>
        <taxon>Actinomycetota</taxon>
        <taxon>Actinomycetes</taxon>
        <taxon>Kitasatosporales</taxon>
        <taxon>Streptomycetaceae</taxon>
        <taxon>Streptomyces</taxon>
    </lineage>
</organism>
<feature type="domain" description="Ketoreductase" evidence="4">
    <location>
        <begin position="8"/>
        <end position="237"/>
    </location>
</feature>
<name>A0A7T7L3H6_9ACTN</name>
<accession>A0A7T7L3H6</accession>
<dbReference type="SUPFAM" id="SSF51735">
    <property type="entry name" value="NAD(P)-binding Rossmann-fold domains"/>
    <property type="match status" value="1"/>
</dbReference>
<evidence type="ECO:0000256" key="3">
    <source>
        <dbReference type="SAM" id="MobiDB-lite"/>
    </source>
</evidence>
<keyword evidence="6" id="KW-1185">Reference proteome</keyword>
<dbReference type="InterPro" id="IPR036291">
    <property type="entry name" value="NAD(P)-bd_dom_sf"/>
</dbReference>
<dbReference type="PANTHER" id="PTHR24320">
    <property type="entry name" value="RETINOL DEHYDROGENASE"/>
    <property type="match status" value="1"/>
</dbReference>
<dbReference type="RefSeq" id="WP_200400610.1">
    <property type="nucleotide sequence ID" value="NZ_CP066831.1"/>
</dbReference>
<dbReference type="InterPro" id="IPR057326">
    <property type="entry name" value="KR_dom"/>
</dbReference>
<reference evidence="5 6" key="1">
    <citation type="submission" date="2020-12" db="EMBL/GenBank/DDBJ databases">
        <title>A novel species.</title>
        <authorList>
            <person name="Li K."/>
        </authorList>
    </citation>
    <scope>NUCLEOTIDE SEQUENCE [LARGE SCALE GENOMIC DNA]</scope>
    <source>
        <strain evidence="5 6">ZYC-3</strain>
    </source>
</reference>
<dbReference type="SMART" id="SM00822">
    <property type="entry name" value="PKS_KR"/>
    <property type="match status" value="1"/>
</dbReference>
<dbReference type="KEGG" id="slf:JEQ17_44450"/>
<dbReference type="PRINTS" id="PR00081">
    <property type="entry name" value="GDHRDH"/>
</dbReference>
<keyword evidence="2" id="KW-0560">Oxidoreductase</keyword>